<feature type="compositionally biased region" description="Basic and acidic residues" evidence="2">
    <location>
        <begin position="172"/>
        <end position="190"/>
    </location>
</feature>
<name>A0AAE1J9F6_9FABA</name>
<evidence type="ECO:0008006" key="7">
    <source>
        <dbReference type="Google" id="ProtNLM"/>
    </source>
</evidence>
<protein>
    <recommendedName>
        <fullName evidence="7">Drought induced 19 protein type zinc-binding domain-containing protein</fullName>
    </recommendedName>
</protein>
<dbReference type="EMBL" id="JAWXYG010000008">
    <property type="protein sequence ID" value="KAK4264403.1"/>
    <property type="molecule type" value="Genomic_DNA"/>
</dbReference>
<dbReference type="Pfam" id="PF14571">
    <property type="entry name" value="Di19_C"/>
    <property type="match status" value="1"/>
</dbReference>
<feature type="compositionally biased region" description="Polar residues" evidence="2">
    <location>
        <begin position="152"/>
        <end position="166"/>
    </location>
</feature>
<dbReference type="InterPro" id="IPR027935">
    <property type="entry name" value="Di19_C"/>
</dbReference>
<reference evidence="5" key="1">
    <citation type="submission" date="2023-10" db="EMBL/GenBank/DDBJ databases">
        <title>Chromosome-level genome of the transformable northern wattle, Acacia crassicarpa.</title>
        <authorList>
            <person name="Massaro I."/>
            <person name="Sinha N.R."/>
            <person name="Poethig S."/>
            <person name="Leichty A.R."/>
        </authorList>
    </citation>
    <scope>NUCLEOTIDE SEQUENCE</scope>
    <source>
        <strain evidence="5">Acra3RX</strain>
        <tissue evidence="5">Leaf</tissue>
    </source>
</reference>
<comment type="similarity">
    <text evidence="1">Belongs to the Di19 family.</text>
</comment>
<evidence type="ECO:0000313" key="6">
    <source>
        <dbReference type="Proteomes" id="UP001293593"/>
    </source>
</evidence>
<evidence type="ECO:0000256" key="2">
    <source>
        <dbReference type="SAM" id="MobiDB-lite"/>
    </source>
</evidence>
<organism evidence="5 6">
    <name type="scientific">Acacia crassicarpa</name>
    <name type="common">northern wattle</name>
    <dbReference type="NCBI Taxonomy" id="499986"/>
    <lineage>
        <taxon>Eukaryota</taxon>
        <taxon>Viridiplantae</taxon>
        <taxon>Streptophyta</taxon>
        <taxon>Embryophyta</taxon>
        <taxon>Tracheophyta</taxon>
        <taxon>Spermatophyta</taxon>
        <taxon>Magnoliopsida</taxon>
        <taxon>eudicotyledons</taxon>
        <taxon>Gunneridae</taxon>
        <taxon>Pentapetalae</taxon>
        <taxon>rosids</taxon>
        <taxon>fabids</taxon>
        <taxon>Fabales</taxon>
        <taxon>Fabaceae</taxon>
        <taxon>Caesalpinioideae</taxon>
        <taxon>mimosoid clade</taxon>
        <taxon>Acacieae</taxon>
        <taxon>Acacia</taxon>
    </lineage>
</organism>
<dbReference type="AlphaFoldDB" id="A0AAE1J9F6"/>
<feature type="domain" description="Di19 C-terminal" evidence="4">
    <location>
        <begin position="116"/>
        <end position="204"/>
    </location>
</feature>
<dbReference type="PANTHER" id="PTHR31875">
    <property type="entry name" value="PROTEIN DEHYDRATION-INDUCED 19"/>
    <property type="match status" value="1"/>
</dbReference>
<evidence type="ECO:0000256" key="1">
    <source>
        <dbReference type="ARBA" id="ARBA00007109"/>
    </source>
</evidence>
<dbReference type="InterPro" id="IPR033347">
    <property type="entry name" value="Di19"/>
</dbReference>
<sequence length="205" mass="22761">MDFDFRASTIYAAQHLSAVQSACFHSDNYMAFYDSDGDDDARSYFPCPFCCVEIEVPVLCSHLQEEHFFDLKNAVCPLCAANLGKDAIRHFIVQHSSSLKRRWKTERSSIWSGNSAMLQKKLAANTRGNKHESTPDPLLSPFICNVAVSTSNGTHQDKQSNNNTSVIPAAKSDGREARGVDDGGDHGERRQRAVFVQELLASTIF</sequence>
<keyword evidence="6" id="KW-1185">Reference proteome</keyword>
<proteinExistence type="inferred from homology"/>
<dbReference type="Proteomes" id="UP001293593">
    <property type="component" value="Unassembled WGS sequence"/>
</dbReference>
<dbReference type="PANTHER" id="PTHR31875:SF24">
    <property type="entry name" value="PROTEIN DEHYDRATION-INDUCED 19 HOMOLOG 5"/>
    <property type="match status" value="1"/>
</dbReference>
<accession>A0AAE1J9F6</accession>
<evidence type="ECO:0000259" key="4">
    <source>
        <dbReference type="Pfam" id="PF14571"/>
    </source>
</evidence>
<dbReference type="InterPro" id="IPR008598">
    <property type="entry name" value="Di19_Zn-bd"/>
</dbReference>
<feature type="domain" description="Di19 zinc-binding" evidence="3">
    <location>
        <begin position="44"/>
        <end position="96"/>
    </location>
</feature>
<evidence type="ECO:0000313" key="5">
    <source>
        <dbReference type="EMBL" id="KAK4264403.1"/>
    </source>
</evidence>
<dbReference type="Pfam" id="PF05605">
    <property type="entry name" value="zf-Di19"/>
    <property type="match status" value="1"/>
</dbReference>
<evidence type="ECO:0000259" key="3">
    <source>
        <dbReference type="Pfam" id="PF05605"/>
    </source>
</evidence>
<gene>
    <name evidence="5" type="ORF">QN277_025583</name>
</gene>
<comment type="caution">
    <text evidence="5">The sequence shown here is derived from an EMBL/GenBank/DDBJ whole genome shotgun (WGS) entry which is preliminary data.</text>
</comment>
<feature type="region of interest" description="Disordered" evidence="2">
    <location>
        <begin position="152"/>
        <end position="190"/>
    </location>
</feature>